<dbReference type="FunFam" id="3.40.50.980:FF:000001">
    <property type="entry name" value="Non-ribosomal peptide synthetase"/>
    <property type="match status" value="4"/>
</dbReference>
<dbReference type="GO" id="GO:0043041">
    <property type="term" value="P:amino acid activation for nonribosomal peptide biosynthetic process"/>
    <property type="evidence" value="ECO:0007669"/>
    <property type="project" value="TreeGrafter"/>
</dbReference>
<dbReference type="FunFam" id="3.40.50.980:FF:000002">
    <property type="entry name" value="Enterobactin synthetase component F"/>
    <property type="match status" value="1"/>
</dbReference>
<dbReference type="FunFam" id="1.10.1200.10:FF:000005">
    <property type="entry name" value="Nonribosomal peptide synthetase 1"/>
    <property type="match status" value="3"/>
</dbReference>
<dbReference type="KEGG" id="kal:KALB_6155"/>
<dbReference type="STRING" id="1449976.KALB_6155"/>
<dbReference type="PROSITE" id="PS00455">
    <property type="entry name" value="AMP_BINDING"/>
    <property type="match status" value="3"/>
</dbReference>
<dbReference type="InterPro" id="IPR009081">
    <property type="entry name" value="PP-bd_ACP"/>
</dbReference>
<dbReference type="InterPro" id="IPR000873">
    <property type="entry name" value="AMP-dep_synth/lig_dom"/>
</dbReference>
<keyword evidence="10" id="KW-1185">Reference proteome</keyword>
<dbReference type="GO" id="GO:0017000">
    <property type="term" value="P:antibiotic biosynthetic process"/>
    <property type="evidence" value="ECO:0007669"/>
    <property type="project" value="UniProtKB-KW"/>
</dbReference>
<feature type="domain" description="Carrier" evidence="8">
    <location>
        <begin position="2132"/>
        <end position="2207"/>
    </location>
</feature>
<dbReference type="EMBL" id="CP007155">
    <property type="protein sequence ID" value="AHH99515.1"/>
    <property type="molecule type" value="Genomic_DNA"/>
</dbReference>
<feature type="domain" description="Carrier" evidence="8">
    <location>
        <begin position="4058"/>
        <end position="4133"/>
    </location>
</feature>
<dbReference type="SUPFAM" id="SSF52777">
    <property type="entry name" value="CoA-dependent acyltransferases"/>
    <property type="match status" value="18"/>
</dbReference>
<dbReference type="NCBIfam" id="TIGR01720">
    <property type="entry name" value="NRPS-para261"/>
    <property type="match status" value="2"/>
</dbReference>
<dbReference type="FunFam" id="3.30.559.10:FF:000012">
    <property type="entry name" value="Non-ribosomal peptide synthetase"/>
    <property type="match status" value="2"/>
</dbReference>
<feature type="domain" description="Carrier" evidence="8">
    <location>
        <begin position="3192"/>
        <end position="3267"/>
    </location>
</feature>
<dbReference type="FunFam" id="3.30.300.30:FF:000010">
    <property type="entry name" value="Enterobactin synthetase component F"/>
    <property type="match status" value="4"/>
</dbReference>
<evidence type="ECO:0000256" key="6">
    <source>
        <dbReference type="ARBA" id="ARBA00022737"/>
    </source>
</evidence>
<evidence type="ECO:0000256" key="5">
    <source>
        <dbReference type="ARBA" id="ARBA00022598"/>
    </source>
</evidence>
<comment type="similarity">
    <text evidence="2">Belongs to the ATP-dependent AMP-binding enzyme family.</text>
</comment>
<dbReference type="GO" id="GO:0031177">
    <property type="term" value="F:phosphopantetheine binding"/>
    <property type="evidence" value="ECO:0007669"/>
    <property type="project" value="InterPro"/>
</dbReference>
<dbReference type="CDD" id="cd17652">
    <property type="entry name" value="A_NRPS_CmdD_like"/>
    <property type="match status" value="1"/>
</dbReference>
<dbReference type="CDD" id="cd19534">
    <property type="entry name" value="E_NRPS"/>
    <property type="match status" value="1"/>
</dbReference>
<feature type="domain" description="Carrier" evidence="8">
    <location>
        <begin position="5923"/>
        <end position="5998"/>
    </location>
</feature>
<dbReference type="PROSITE" id="PS50075">
    <property type="entry name" value="CARRIER"/>
    <property type="match status" value="8"/>
</dbReference>
<dbReference type="GO" id="GO:0044550">
    <property type="term" value="P:secondary metabolite biosynthetic process"/>
    <property type="evidence" value="ECO:0007669"/>
    <property type="project" value="UniProtKB-ARBA"/>
</dbReference>
<dbReference type="InterPro" id="IPR042099">
    <property type="entry name" value="ANL_N_sf"/>
</dbReference>
<evidence type="ECO:0000256" key="1">
    <source>
        <dbReference type="ARBA" id="ARBA00001957"/>
    </source>
</evidence>
<dbReference type="InterPro" id="IPR045851">
    <property type="entry name" value="AMP-bd_C_sf"/>
</dbReference>
<feature type="domain" description="Carrier" evidence="8">
    <location>
        <begin position="514"/>
        <end position="589"/>
    </location>
</feature>
<evidence type="ECO:0000259" key="8">
    <source>
        <dbReference type="PROSITE" id="PS50075"/>
    </source>
</evidence>
<keyword evidence="6" id="KW-0677">Repeat</keyword>
<dbReference type="FunFam" id="1.10.1200.10:FF:000016">
    <property type="entry name" value="Non-ribosomal peptide synthase"/>
    <property type="match status" value="4"/>
</dbReference>
<dbReference type="SMART" id="SM00823">
    <property type="entry name" value="PKS_PP"/>
    <property type="match status" value="8"/>
</dbReference>
<dbReference type="GO" id="GO:0008610">
    <property type="term" value="P:lipid biosynthetic process"/>
    <property type="evidence" value="ECO:0007669"/>
    <property type="project" value="UniProtKB-ARBA"/>
</dbReference>
<keyword evidence="4" id="KW-0597">Phosphoprotein</keyword>
<dbReference type="InterPro" id="IPR025110">
    <property type="entry name" value="AMP-bd_C"/>
</dbReference>
<evidence type="ECO:0000256" key="7">
    <source>
        <dbReference type="ARBA" id="ARBA00023194"/>
    </source>
</evidence>
<dbReference type="InterPro" id="IPR010071">
    <property type="entry name" value="AA_adenyl_dom"/>
</dbReference>
<dbReference type="GO" id="GO:0005829">
    <property type="term" value="C:cytosol"/>
    <property type="evidence" value="ECO:0007669"/>
    <property type="project" value="TreeGrafter"/>
</dbReference>
<comment type="cofactor">
    <cofactor evidence="1">
        <name>pantetheine 4'-phosphate</name>
        <dbReference type="ChEBI" id="CHEBI:47942"/>
    </cofactor>
</comment>
<dbReference type="PROSITE" id="PS00012">
    <property type="entry name" value="PHOSPHOPANTETHEINE"/>
    <property type="match status" value="6"/>
</dbReference>
<gene>
    <name evidence="9" type="ORF">KALB_6155</name>
</gene>
<dbReference type="InterPro" id="IPR010060">
    <property type="entry name" value="NRPS_synth"/>
</dbReference>
<evidence type="ECO:0000313" key="9">
    <source>
        <dbReference type="EMBL" id="AHH99515.1"/>
    </source>
</evidence>
<dbReference type="InterPro" id="IPR020845">
    <property type="entry name" value="AMP-binding_CS"/>
</dbReference>
<dbReference type="FunFam" id="3.30.559.30:FF:000001">
    <property type="entry name" value="Non-ribosomal peptide synthetase"/>
    <property type="match status" value="4"/>
</dbReference>
<dbReference type="CDD" id="cd17643">
    <property type="entry name" value="A_NRPS_Cytc1-like"/>
    <property type="match status" value="1"/>
</dbReference>
<dbReference type="SUPFAM" id="SSF47336">
    <property type="entry name" value="ACP-like"/>
    <property type="match status" value="8"/>
</dbReference>
<dbReference type="CDD" id="cd05930">
    <property type="entry name" value="A_NRPS"/>
    <property type="match status" value="1"/>
</dbReference>
<dbReference type="Gene3D" id="3.30.559.10">
    <property type="entry name" value="Chloramphenicol acetyltransferase-like domain"/>
    <property type="match status" value="9"/>
</dbReference>
<dbReference type="Gene3D" id="3.30.559.30">
    <property type="entry name" value="Nonribosomal peptide synthetase, condensation domain"/>
    <property type="match status" value="9"/>
</dbReference>
<dbReference type="InterPro" id="IPR020806">
    <property type="entry name" value="PKS_PP-bd"/>
</dbReference>
<reference evidence="9 10" key="1">
    <citation type="journal article" date="2014" name="BMC Genomics">
        <title>Complete genome sequence of producer of the glycopeptide antibiotic Aculeximycin Kutzneria albida DSM 43870T, a representative of minor genus of Pseudonocardiaceae.</title>
        <authorList>
            <person name="Rebets Y."/>
            <person name="Tokovenko B."/>
            <person name="Lushchyk I."/>
            <person name="Ruckert C."/>
            <person name="Zaburannyi N."/>
            <person name="Bechthold A."/>
            <person name="Kalinowski J."/>
            <person name="Luzhetskyy A."/>
        </authorList>
    </citation>
    <scope>NUCLEOTIDE SEQUENCE [LARGE SCALE GENOMIC DNA]</scope>
    <source>
        <strain evidence="9">DSM 43870</strain>
    </source>
</reference>
<dbReference type="NCBIfam" id="TIGR01733">
    <property type="entry name" value="AA-adenyl-dom"/>
    <property type="match status" value="4"/>
</dbReference>
<proteinExistence type="inferred from homology"/>
<dbReference type="InterPro" id="IPR036736">
    <property type="entry name" value="ACP-like_sf"/>
</dbReference>
<dbReference type="CDD" id="cd19543">
    <property type="entry name" value="DCL_NRPS"/>
    <property type="match status" value="1"/>
</dbReference>
<dbReference type="Gene3D" id="2.30.38.10">
    <property type="entry name" value="Luciferase, Domain 3"/>
    <property type="match status" value="4"/>
</dbReference>
<dbReference type="RefSeq" id="WP_025359425.1">
    <property type="nucleotide sequence ID" value="NZ_CP007155.1"/>
</dbReference>
<keyword evidence="7" id="KW-0045">Antibiotic biosynthesis</keyword>
<name>W5WFI8_9PSEU</name>
<dbReference type="GO" id="GO:0016874">
    <property type="term" value="F:ligase activity"/>
    <property type="evidence" value="ECO:0007669"/>
    <property type="project" value="UniProtKB-KW"/>
</dbReference>
<dbReference type="HOGENOM" id="CLU_222740_0_0_11"/>
<dbReference type="CDD" id="cd19540">
    <property type="entry name" value="LCL_NRPS-like"/>
    <property type="match status" value="6"/>
</dbReference>
<organism evidence="9 10">
    <name type="scientific">Kutzneria albida DSM 43870</name>
    <dbReference type="NCBI Taxonomy" id="1449976"/>
    <lineage>
        <taxon>Bacteria</taxon>
        <taxon>Bacillati</taxon>
        <taxon>Actinomycetota</taxon>
        <taxon>Actinomycetes</taxon>
        <taxon>Pseudonocardiales</taxon>
        <taxon>Pseudonocardiaceae</taxon>
        <taxon>Kutzneria</taxon>
    </lineage>
</organism>
<keyword evidence="3" id="KW-0596">Phosphopantetheine</keyword>
<dbReference type="InterPro" id="IPR006162">
    <property type="entry name" value="Ppantetheine_attach_site"/>
</dbReference>
<dbReference type="Pfam" id="PF13193">
    <property type="entry name" value="AMP-binding_C"/>
    <property type="match status" value="6"/>
</dbReference>
<dbReference type="Gene3D" id="3.40.50.980">
    <property type="match status" value="6"/>
</dbReference>
<feature type="domain" description="Carrier" evidence="8">
    <location>
        <begin position="4892"/>
        <end position="4967"/>
    </location>
</feature>
<dbReference type="CDD" id="cd12116">
    <property type="entry name" value="A_NRPS_Ta1_like"/>
    <property type="match status" value="1"/>
</dbReference>
<dbReference type="PANTHER" id="PTHR45527:SF14">
    <property type="entry name" value="PLIPASTATIN SYNTHASE SUBUNIT B"/>
    <property type="match status" value="1"/>
</dbReference>
<dbReference type="NCBIfam" id="NF003417">
    <property type="entry name" value="PRK04813.1"/>
    <property type="match status" value="6"/>
</dbReference>
<dbReference type="Gene3D" id="1.10.1200.10">
    <property type="entry name" value="ACP-like"/>
    <property type="match status" value="8"/>
</dbReference>
<evidence type="ECO:0000256" key="4">
    <source>
        <dbReference type="ARBA" id="ARBA00022553"/>
    </source>
</evidence>
<dbReference type="InterPro" id="IPR001242">
    <property type="entry name" value="Condensation_dom"/>
</dbReference>
<dbReference type="Pfam" id="PF00501">
    <property type="entry name" value="AMP-binding"/>
    <property type="match status" value="6"/>
</dbReference>
<dbReference type="SUPFAM" id="SSF56801">
    <property type="entry name" value="Acetyl-CoA synthetase-like"/>
    <property type="match status" value="7"/>
</dbReference>
<dbReference type="Pfam" id="PF00550">
    <property type="entry name" value="PP-binding"/>
    <property type="match status" value="8"/>
</dbReference>
<dbReference type="PANTHER" id="PTHR45527">
    <property type="entry name" value="NONRIBOSOMAL PEPTIDE SYNTHETASE"/>
    <property type="match status" value="1"/>
</dbReference>
<dbReference type="eggNOG" id="COG1020">
    <property type="taxonomic scope" value="Bacteria"/>
</dbReference>
<evidence type="ECO:0000256" key="3">
    <source>
        <dbReference type="ARBA" id="ARBA00022450"/>
    </source>
</evidence>
<dbReference type="Gene3D" id="3.40.50.12780">
    <property type="entry name" value="N-terminal domain of ligase-like"/>
    <property type="match status" value="3"/>
</dbReference>
<keyword evidence="5" id="KW-0436">Ligase</keyword>
<dbReference type="Proteomes" id="UP000019225">
    <property type="component" value="Chromosome"/>
</dbReference>
<dbReference type="FunFam" id="2.30.38.10:FF:000001">
    <property type="entry name" value="Non-ribosomal peptide synthetase PvdI"/>
    <property type="match status" value="4"/>
</dbReference>
<dbReference type="Gene3D" id="3.30.300.30">
    <property type="match status" value="6"/>
</dbReference>
<evidence type="ECO:0000313" key="10">
    <source>
        <dbReference type="Proteomes" id="UP000019225"/>
    </source>
</evidence>
<dbReference type="GO" id="GO:0072330">
    <property type="term" value="P:monocarboxylic acid biosynthetic process"/>
    <property type="evidence" value="ECO:0007669"/>
    <property type="project" value="UniProtKB-ARBA"/>
</dbReference>
<dbReference type="FunFam" id="3.40.50.12780:FF:000012">
    <property type="entry name" value="Non-ribosomal peptide synthetase"/>
    <property type="match status" value="4"/>
</dbReference>
<evidence type="ECO:0000256" key="2">
    <source>
        <dbReference type="ARBA" id="ARBA00006432"/>
    </source>
</evidence>
<sequence>MDGSTMRVDEGTASLAALVQARAERAPGRRALVFEDTALTYRELTEQAHRLARFLLARGVAPGQRVALALPRSVSMIVAMLAVAEVGAAYVPVDPDYPADRIAFMVADSAPALLLTDSTVAGALPELAAPRLLLDDPEIAAAVASQEDTGVGIEVSPASPAYVIYTSGSTGRPKGVVVPHAGVVNHMLWQAEAWDVDEQDVVLARTAFSFDAAGSEIWLPLLAGATICLAPSTVTRDPEALVAYAARHGVTVAQFVPSLLAVTAEAIARAENLALRLVFVAGEVLPPTLAEQVVSEWGVRLAHLYGPTEASVDVTGYEARPGCGNAPLPIGRPVWNTSAYVLDEALRPVELGVTGELYVAGVQLAHGYLNRPGLSAERFVADPFGEPGTRMYRTGDLARWNANDELDFLGRADDQVKVRGFRIELGEIEAALAQCEGVRRVAVLVREDQPGDKRIVAYVVSDVDSGELRTALGERLPEYMVPSAIVALEDFPLAPNGKLDRQALPRPRYETTRGASTEQEQVLCGLFAEVLGVAEVGAEDNFFDLGGHSLLAARLIARLRSQLRVELPVRALFEAPTVAELARRLDAAVTARPALSKVDRPERLPLSPAQQGLWFLHRLEGPSATYNIPLALTMTGQVDRDALRLALADVVDRHESLRTVFPDEEGRPYQHVLASGPDLSFVDLKPGAVEQAARHAFDLAAEAPLRATLFSEGDRHVLLLVMHHIASDGWSERPLIADLSTAYQARLHGAAPDWAPLPVQYADYTLWQQHDLTEGLAFWREALAGVAELAEFPSDRPRPAVASHRGDELTFAFEADLHRAVTDLARSTGSTVFMVVQAALATLLTRLGAGTDIPLGTPAAGRTDEALTDLVGYFVNTLVLRTDTSGDPSFRELLARVREADLAAYAHQDVPFDRLVEELNPQRSLANTPLFQVMLTFENLGEAAPRLPGLDVAVSEIPTGVAKFDMDLRLQERHTADGLPDGVTGIVEYATDLFEHDTVRTITEALAAVLRAATAAPDQSIARIEVPAIGAAPLGEQVRVRGALADLGRLESVLRKHPAVDQAAVRAFGDKLAAYVVPLPGLTVRGTDLREHVAREVPEYMVPAAFRTVDSLGGELPEPDFGAVEQRPMSPRERVLADLFADLLGLPAVGLDEGFFDLGGDSIVSIQLVSRARKAGLVITPRNVFEHKTVARLAAVATEAAAPVASAVVDVAVGEVVPTPIMHALREHGGPTDAYHQSVLLRVPAGLGAENLTAAVQALLDKHDVLRLRVDDQWRMTVLAPGSVDASACVQRITGSTVDEARAEAQQRLSPRDGIMVQAVWFEDTDRLLVLVHHLAVDGVSWRILLPDLRAAWEAVSGGRTPELAPVGTSFRRWTEQLRAQSAARAEELALWQEVLEGEDPLIGVRALDHARDVRGTARTVTVSLPAEYTGPLLTTLPAAVHGGVNDVLLTALAVAVADWRRDRGEEVSGLLVDLEGHGREEIAEGLDLSRTVGWFTSVYPVRLDAAVSDLDELRVGGASLGRAVKRVKEQLRRLPDNGIGYGLLRHLNERTRDTLAGYGTPQIGFNYLGRFSAPEGADWATAPEGESLGGGADAGMPLEYALEINALTEDLADGPRLSATFTWPDGLLSDQDVRKLARTWLRALELLATHATDRGVAGHTPSDLPLVSLAQHEIERIEAAVPALADVLPLAPLQDGLLFHALFDDQAPDIYAVQEVFRLDGPLDPAALRRAAAGVLRRRDNLRAGFWHEGVSRPVQFVPAEVELPWTEHDLSTVDAVAQRDAVTAITTEDRQRRFDLAKPPLLRFTLIKLGAEQHRFVITNHHVLFDGWSMQSLLDELFDLYAGREPGAVAPYRDYLAWLSAQDASTAEQAWRTALSELDGPTLLAPNAAGTPVRPEQVMLRLTEQFTAELLAAARSHGLTLNTLVQGAWAMLLALRTGRTDVVFGATVSGRPSEIPGIESMIGMFINTLPVRIRLDREESLTGLLARVQDEQSQLLAHHHVGLADLQRLTGLGELFDTLTIVENYPHEAGSSWPVAPGLTVAGLEDHDATHFPLTLSVLPGAQLGLRLEHRPDLLDHAATVELSQHLERLLRAVVSTPDSTIGELVELNWDGTAEQAEVEEVAQQAVRRAPRTPQEEILCGLFGDVLGVPEVGIDDSFFELGGHSLSAIRMLSRIRSMFGVELTIRNLFESPTVAGLVERFSAAGTARVPLERAQRPEQHMPLSFAQWRLWFLHRLEEDSATYTEPLILRLTGELDRPAFAAAVADVVDRHETLRTIYPEHDGTPYQLILPLAQAQPVITEVATDAETLPVLLAEAGRYSFDLAAEVPLRVTVFSSSPTDHVVLLLLHHIASDGWSDAPLSRDLSTAYKARLRGQAPDWAPLPVQYADFTLWQQKLLGDEKDPDSLLNEQLTFWKKALAELPEQLSLPTDRPRPAVASYRGDEVEFTIDARLHLGLVELARQTNSTLFMVVQSALSALLTRLGAGTDIPMGSVSAARTDEALEDLVGFFVNTLVLRTDTSGNPSFRQLVGRVREADLAAYAHQEVPFERLVEVLNPVRSLSHHPLFQVMVLFQNNAEAELDLPGLRASFEDIGSGSSKFDLDFDFRESYAEDGTPLGMAGLIEYATDLFDRETVLTIAGRLVRLLTAVVADPDRPIGQIDVLTPAERQRMLVEWNGAEADTTQETLTGVFEAQVARDPSAIAVVFEDTRLSYADLNERANRLAHHLIAQGVGTEDLVALAMPRCAEMVVAVLATIKAGAAYLPIDPAYPADRIAYVLADAKPAAVVTSSQVSVELPDSVPVVVLDQAELSTYPSGNPELGALSPDNAAYVIYTSGSTGRPKGVLIPHRNAVRLFTATEQWFHFGPEDVWTLFHSYAFDFSVWELWGPLLHGGRLVVVPHATTRSPEEFLALLSQERVTVLNQTPSAFYQLIQADKDNPKPLSLRYVVFGGEALELRRMTEWYARHAADAPVLVNMYGITETTVHVTHIALDEEIAAGGGASLIGTGIPDLRVYLLDDCLQPVPPGVTGELYVAGAGLARGYLGRPGLSGERFVADPFGEPGTRMYRSGDLARWTTDGTLDYLGRADHQVKIRGFRIELGEIEGVIERHPEVEQVTVLVREDRPGDKRLVAYVIGGVDHAELKAHAQGSLPEYMVPSAFVTIDAFPLTANGKLDRKALPAPDLSAAAGGREPRNQREEVLCGLFADVLGVERVGIDDSFFDLGGHSLLVTRLVSRIRSAFGAELALRALFEAPTVAGLSERLDAAERARTALRPMPREGRLPLSFVQQGLWFLGQLEGPSATYNVPLVMRMSGDLDLDALREALADVVARHESLRTLFPDVDGTPYQVVLDPVQGRPELHVEHVSAEELTEALREASRYHFDLTTELPLRTTLFCLGGNEYALLPLMHHIASDGWSESLLGNDLSEAYAARLRGQAPGWAPLPVQYVDYTLWQRELLGSEEDPNSEISRQMAFWRTTLAGLPEKIELPTDRARPAVASYGGDEAELRISPALHAKMAELAKQTNTTLFMLIQAGLSALLTRVGAGTDIPLGTPIAGRTDEALEDLFGFFVNTLVLRTDTSGDPSFRTLLDRVRETDLAAFAHQDLPFERIVEVVNPTRSLAHHPLFQIMLTFENFDEVDVRLPGLEVGLEDVIAGVAKFAMDIRLQERYSADGEPAGIVGEIEYATDLFDRATIDGFGERLMRVLDEAVSNPDRTIGELDVLDPAERQRITVDWNGPAVTSTTTVGELVEAQDPAATAVICGEQRLSYADLRERIGTVSELPQELSVDYVAAALAAQWSAAVTVVEPILPTDRVLLHTASTAVRDLVWALTSGAAVVIGSTEGVTVASYTPTQLAASTVDLRLVFCAGEPLPAALARRFHGTLVNLHEVAGRPVAATRFVTTDPAALVPIGRPLPGVDVSVVDGEGRLLAPGVLGQLVVDGERTGDQVRWRSDGQLELVETAVVRGLLIQPAEVEAALLERPDVTQAAVVVRDGQLVAHLVGRDVDVAGVRQYVDAVLPEYLVPTTVVVAAELPLTERGTVDREALDVSTGAAESRSARTPQEEILCGLFAEVLGVERVGIDDSFFVLGGHSLSAIRLLSRIRATFGAELTVRALFGEPTVAGLVERLDSAAASTRVPLVPVQRPERLPLSFAQQRLWFLHRLEGPSSTYNVPLVLRLSGRLDRAALRAAIGDVVRRHETLRTIFPEAGDTPYQLVLNEVSPELDVVRTSEDGLAAALETASRRAFDLTGEIPLRATLFELGTDEHVLLLLVHHIASDGWSEGPLARDVSVAYAARSQGAAPRWTPLPVQYADYTIWQRQVLGAEEDPESQLAKQIDYWKQALTGLPEVLPLPVDRVRPAVASYQGDEIAFTISEPLHQAMAGLARRTGSTVFMVMQAAFAALLTKLGAGTDIPIGTPVAGRGDEALDELVGFFVNTVVLRTDTSGDPSFRDLLARVRESDLAALAHQDVPFEHLVDAVNPVRSLAHHPLFQVMLVFETNSAGVFAMPGLDARFAEDVDMSAARFDLTLHLDEHRGADDTPHGITGFLEFATDLFERPTVERMVQRLITVLASVVDDAEQPISALEVLLADEHRAVPARELPMAGVAERFAAQVARTPDATAVVHEDVELSYVELNERANRLAHKLVGAEQVAVDLPRSADLVVAVLAAVKAGATLVPTAEVVVTSVDAEGEPSTDPAVTARAVVLVTAEGLAIPATAIAEQAPERVALYGESAELEILSTLVSGGCVVVPTEQVDDTELLGWLEWFEVQRLTAPAAVVDRLLAVAEEQSYDLDDVRRVIRVAQPWGAQVLDSALRPVPPGVVGDLYVGDEALGYQGEPARTAAQFVANPFGAPGTRLHRTGEKARWSVDGVLLPPLASTVEESEVDAGREARTPQERRLCELFAEVLEVESFGVTDSFFAWGGHSLRATQLISRIRSAFAVELPVRAIFEAPTPAALAEQLAAAGGARTALAPATRPERVPLSFAQQRLWFLHRMQGPSPTYNVPVVLRLDGELHRDALVAAVRDVVVRHESLRTVFPDVEGTPYQHVLAEFEPAVSFVDTTDLDADLTELARHAFDLATELPIRVTVLSTSPTEHALLLLTHHIASDGWSTEPLSRDFAHAYAARTRGEQPEFTPLPVQYADYTLWQQDLLGSEQDPTSLLSRQVEFWRTALADLPELLQLPTDRPRPAVASYEGGALDFEFTPELHRGVTELAERTGTTVFMVMQAALSTLFTKLGAGTDIPLGTPIAGRTDEALEELVGFFVNTLVLRTDTSGDPGFGQVLERVREANLAAYAHQDVPFERLVEVLNPTRSLAHHPLFQVMMTLHNSSADGPGLEGVDTGVATVDLQFTLQESFDANGSPAGLGGDVEYATDLFGPDSVRLLLTRLETLLAAVVADPRRPISRIDLLTAQERTQVLRTWNDTAREVPALTVPQLFQAHAQGSPEATALVFGAEQVSYVELNVRANQLAHHLIAQGVGPERIVAVALPRSVDLVVALLAVLKTGAAYLPIDPGYPAERIGYILADAQPVCLLSTGNGPRTEVPTVLLDSAAKQAELAELSGADPESTVDLRNPAYTIYTSGSTGRPKGVVVTVGDLANFLAAMTDRIGLTPEDRLLAVTTVAFDIAGLEIHLPLVSGARVVLAAESQVRDPAALTALARTSGATVMQATPSLWQAALAEDAESLRGMRMLVGGEALPAALAGTMAEVGAEVVNLYGPTETTIWSASAAISDGSVPPIGRPIANTAVYVLDSALAPVPVGVTGELYIAGDGLARGYANRPGLTAERFSADPFGEPGSRMYRTGDLARWRADGQLEYLARVDDQVKLRGFRIELGEIESVLTAHPEVTRAAVLVREERLVAYVVGSADVSGLRALAQSRLPEYMVPSAYVSLDTLPLTPNGKLDRKALPAPDFGAESGGRAARTPAEQVLCGLFADVLGAERVGIEDNFFELGGHSLLATKLISRIRVALGVEVPIQALFEAPTVAGLAERLTGAATGRRALEPMARPQRVPLSYAQRRLWFLNRLEGPSATYNLPLVLRLSGSVDASALAAALRDVVGRHESLRTVFPDSSADPHQIILSPAEAQPRFDTVELSAAELDGAIAEAAQYRFDLAAELPIRAWLFTVSPTEHAVVLLMHHIASDGWSMTPLSQDLAHAYTARCRGEEPVFAPLPVQYADYTLWQHEVLGDEQDADSVLAQQVAHWQRTLAGAPELLELPTDRPRPAVASYQGGILEFELDYEVHKGLSTLAKRSGTTLFMVVQSALATLFTKLGAGTDIPLGTAIAGRTDEAVEDLIGFFVNTLVLRTDTSGDPSFTELLGRVRQTDLAAFAHQEVPFERLVEVLNPARSLAHHPLFQVLLTVQNTEQAQLRLPGAEVEFDGAGTGVAKFDLAFSLEESGEGLEGLVEYAADLFDRDTVQRLVDRLITLLRGVITDPELPISQLDVLSDTERGQLLGEWNETAASTEDGVLAELFAARVRRDPQAPALAFEGTTLTYGELDARANRLAHKLVELGAGPERFVAVAVPRSVEMVVALLAVAKSGAAYVPVDPSYPADRVAYMLSDAAPSLVLTTSGTGLAGLRLDELELDGPDTAPAVTGLGLGSPAYVIYTSGSTGRPKGVVVTHSGLASLVAAQVGAFGVGPGSRVLQFASLSFDAASWEVCMGLLSGACLVVAPADRVLPGEPLAELVAEHAVTHVTLPPTALAALPANGLPEGMTLVVAGEATQPSTVEQWSAGRTMINAYGPTETTVCATMSGPLSGAVVAPIGRPITNSRVYVLDAGLRPVPPGTTGELYVAGASLARGYHNRPGLTAERFVASPFGVGERLYRTGDLAKWRVDGQLEYVGRADHQVKVRGFRIELGEIESVLAAHPAIAEVAAVVREDQPGDRRIVAYLVAAGQAPGSAELRSVVGAALPEYMVPSAFVVLPAIPLLPNGKVDRKALPAPDFTAVSTGRAPRTSREELLCGLYAEVLGLPEVGIDANFFELGGDSILSLQVVSRARNAGIVISARDVFRYGTPAALAAAAGSQGARAEEPDAGIGAMPLTPIMRWLREQGGQYTGFNQSMVVQVPADLGMDRLTTAVQALLDHHDALRGKLSDAALVIAPRGAVRAKDVVQRVDVTRLDLAQAVTEHGGYARDRLAPADGVMVQIVWFDAGPNESGRLLLVLHHLVVDGVSWRILLPDLAAAWHTAARGDQPVLDPVRTSLRTWAHALATQVPARRAERPLWTSMLGGTDPLLSGRALDPAVDVASTVREVELTLSTKDTEALLTAVPAMFHAGVNDVLLTGLALAVARWREQRGLSGDGVLVDLEGHGREEIVDGLDLTRTVGWFTSLFPVRLDPGTPSWQEVQAGGHAVGQAVKQVKEQLRALPDHGIGYGLLRYLDPEPHLDPVKPQIGFNYLGRFGAGTAGDWALAEDVSGPDGRDPRMPLAHALEVNAVTEDRADGPALTATWSWPDALFTEPEVRELAEAWFEALHALVEHAQAPGSGGFTPSDLSLVSLSQDEIEDLEEELGSFE</sequence>
<accession>W5WFI8</accession>
<dbReference type="InterPro" id="IPR023213">
    <property type="entry name" value="CAT-like_dom_sf"/>
</dbReference>
<dbReference type="Pfam" id="PF00668">
    <property type="entry name" value="Condensation"/>
    <property type="match status" value="9"/>
</dbReference>
<dbReference type="NCBIfam" id="NF004282">
    <property type="entry name" value="PRK05691.1"/>
    <property type="match status" value="9"/>
</dbReference>
<feature type="domain" description="Carrier" evidence="8">
    <location>
        <begin position="1127"/>
        <end position="1201"/>
    </location>
</feature>
<dbReference type="PATRIC" id="fig|1449976.3.peg.6176"/>
<protein>
    <recommendedName>
        <fullName evidence="8">Carrier domain-containing protein</fullName>
    </recommendedName>
</protein>
<feature type="domain" description="Carrier" evidence="8">
    <location>
        <begin position="6957"/>
        <end position="7031"/>
    </location>
</feature>